<proteinExistence type="predicted"/>
<sequence length="54" mass="5566">MPYDQFTLPRGGATLVHKAEVAAAVTRMHAEVTGAPAADGVVLPEITEDAGAVY</sequence>
<comment type="caution">
    <text evidence="1">The sequence shown here is derived from an EMBL/GenBank/DDBJ whole genome shotgun (WGS) entry which is preliminary data.</text>
</comment>
<reference evidence="1 2" key="1">
    <citation type="submission" date="2020-11" db="EMBL/GenBank/DDBJ databases">
        <title>Pseudonocardia abyssalis sp. nov. and Pseudonocardia oceani sp. nov., description and phylogenomic analysis of two novel actinomycetes isolated from the deep Southern Ocean.</title>
        <authorList>
            <person name="Parra J."/>
        </authorList>
    </citation>
    <scope>NUCLEOTIDE SEQUENCE [LARGE SCALE GENOMIC DNA]</scope>
    <source>
        <strain evidence="2">KRD185</strain>
    </source>
</reference>
<dbReference type="Proteomes" id="UP000694300">
    <property type="component" value="Unassembled WGS sequence"/>
</dbReference>
<protein>
    <submittedName>
        <fullName evidence="1">Tautomerase family protein</fullName>
    </submittedName>
</protein>
<keyword evidence="2" id="KW-1185">Reference proteome</keyword>
<dbReference type="EMBL" id="JADQDF010000001">
    <property type="protein sequence ID" value="MBW0128708.1"/>
    <property type="molecule type" value="Genomic_DNA"/>
</dbReference>
<organism evidence="1 2">
    <name type="scientific">Pseudonocardia oceani</name>
    <dbReference type="NCBI Taxonomy" id="2792013"/>
    <lineage>
        <taxon>Bacteria</taxon>
        <taxon>Bacillati</taxon>
        <taxon>Actinomycetota</taxon>
        <taxon>Actinomycetes</taxon>
        <taxon>Pseudonocardiales</taxon>
        <taxon>Pseudonocardiaceae</taxon>
        <taxon>Pseudonocardia</taxon>
    </lineage>
</organism>
<evidence type="ECO:0000313" key="1">
    <source>
        <dbReference type="EMBL" id="MBW0128708.1"/>
    </source>
</evidence>
<evidence type="ECO:0000313" key="2">
    <source>
        <dbReference type="Proteomes" id="UP000694300"/>
    </source>
</evidence>
<dbReference type="RefSeq" id="WP_218589995.1">
    <property type="nucleotide sequence ID" value="NZ_JADQDE010000016.1"/>
</dbReference>
<name>A0ABS6U904_9PSEU</name>
<accession>A0ABS6U904</accession>
<gene>
    <name evidence="1" type="ORF">I4I82_13580</name>
</gene>